<dbReference type="AlphaFoldDB" id="A0A3Q3AZG9"/>
<keyword evidence="11" id="KW-1185">Reference proteome</keyword>
<dbReference type="GO" id="GO:2000601">
    <property type="term" value="P:positive regulation of Arp2/3 complex-mediated actin nucleation"/>
    <property type="evidence" value="ECO:0007669"/>
    <property type="project" value="TreeGrafter"/>
</dbReference>
<keyword evidence="5 7" id="KW-0009">Actin-binding</keyword>
<feature type="compositionally biased region" description="Basic and acidic residues" evidence="8">
    <location>
        <begin position="183"/>
        <end position="192"/>
    </location>
</feature>
<evidence type="ECO:0000256" key="6">
    <source>
        <dbReference type="ARBA" id="ARBA00023212"/>
    </source>
</evidence>
<dbReference type="Pfam" id="PF02205">
    <property type="entry name" value="WH2"/>
    <property type="match status" value="1"/>
</dbReference>
<organism evidence="10 11">
    <name type="scientific">Kryptolebias marmoratus</name>
    <name type="common">Mangrove killifish</name>
    <name type="synonym">Rivulus marmoratus</name>
    <dbReference type="NCBI Taxonomy" id="37003"/>
    <lineage>
        <taxon>Eukaryota</taxon>
        <taxon>Metazoa</taxon>
        <taxon>Chordata</taxon>
        <taxon>Craniata</taxon>
        <taxon>Vertebrata</taxon>
        <taxon>Euteleostomi</taxon>
        <taxon>Actinopterygii</taxon>
        <taxon>Neopterygii</taxon>
        <taxon>Teleostei</taxon>
        <taxon>Neoteleostei</taxon>
        <taxon>Acanthomorphata</taxon>
        <taxon>Ovalentaria</taxon>
        <taxon>Atherinomorphae</taxon>
        <taxon>Cyprinodontiformes</taxon>
        <taxon>Rivulidae</taxon>
        <taxon>Kryptolebias</taxon>
    </lineage>
</organism>
<dbReference type="Ensembl" id="ENSKMAT00000017231.1">
    <property type="protein sequence ID" value="ENSKMAP00000016994.1"/>
    <property type="gene ID" value="ENSKMAG00000012651.1"/>
</dbReference>
<dbReference type="PANTHER" id="PTHR12902:SF9">
    <property type="entry name" value="WISKOTT-ALDRICH SYNDROME PROTEIN FAMILY MEMBER"/>
    <property type="match status" value="1"/>
</dbReference>
<comment type="similarity">
    <text evidence="2 7">Belongs to the SCAR/WAVE family.</text>
</comment>
<dbReference type="GO" id="GO:0031209">
    <property type="term" value="C:SCAR complex"/>
    <property type="evidence" value="ECO:0007669"/>
    <property type="project" value="TreeGrafter"/>
</dbReference>
<reference evidence="10" key="2">
    <citation type="submission" date="2025-09" db="UniProtKB">
        <authorList>
            <consortium name="Ensembl"/>
        </authorList>
    </citation>
    <scope>IDENTIFICATION</scope>
</reference>
<evidence type="ECO:0000256" key="8">
    <source>
        <dbReference type="SAM" id="MobiDB-lite"/>
    </source>
</evidence>
<dbReference type="InterPro" id="IPR028288">
    <property type="entry name" value="SCAR/WAVE_fam"/>
</dbReference>
<dbReference type="GO" id="GO:0030036">
    <property type="term" value="P:actin cytoskeleton organization"/>
    <property type="evidence" value="ECO:0007669"/>
    <property type="project" value="UniProtKB-UniRule"/>
</dbReference>
<dbReference type="Proteomes" id="UP000264800">
    <property type="component" value="Unplaced"/>
</dbReference>
<reference evidence="10" key="1">
    <citation type="submission" date="2025-08" db="UniProtKB">
        <authorList>
            <consortium name="Ensembl"/>
        </authorList>
    </citation>
    <scope>IDENTIFICATION</scope>
</reference>
<dbReference type="PRINTS" id="PR01217">
    <property type="entry name" value="PRICHEXTENSN"/>
</dbReference>
<dbReference type="SMART" id="SM00246">
    <property type="entry name" value="WH2"/>
    <property type="match status" value="1"/>
</dbReference>
<dbReference type="GeneTree" id="ENSGT00950000182962"/>
<feature type="compositionally biased region" description="Low complexity" evidence="8">
    <location>
        <begin position="311"/>
        <end position="339"/>
    </location>
</feature>
<evidence type="ECO:0000256" key="5">
    <source>
        <dbReference type="ARBA" id="ARBA00023203"/>
    </source>
</evidence>
<evidence type="ECO:0000313" key="11">
    <source>
        <dbReference type="Proteomes" id="UP000264800"/>
    </source>
</evidence>
<dbReference type="Gene3D" id="6.10.280.150">
    <property type="match status" value="2"/>
</dbReference>
<feature type="region of interest" description="Disordered" evidence="8">
    <location>
        <begin position="171"/>
        <end position="198"/>
    </location>
</feature>
<sequence length="474" mass="52780">MPLVKRNIEPRHLCRGALPDGVTSELECVTNSTLAAIIKQLGSLSRHAEDIFGELFNEANSFYLRMSSLQERVDQLAVKVTQLDSTVEEVSLQDINMRKAFKSSTIQDQQVVSRTSVPNPVVEMYHRCDKPPPLNILTPYRDDKKDALKFYTDPSYFFNLWKEKMLQATEDKRKEKRRQKQQRQVEDPTREVKKVRKARNRRQEWNVLAYDKEFRPDARLTPSPYHGMSSEGSLSPDNRYTHIHIHTHTFANTSTNTRGDPLQVRSSSKYLIPYFSHPCFLPCSSQPSTIPEYYIPPAPPPPPPTIPSSQTAFDSTTSPPSAAASAIPPTSSALACHYSPSPPPPPANYVPSPAHPPSGAPPAAPPPPPPGAPVGHQAHPSPPHAAVNQTAGDAAPPTRKTTMLGMIPMSDARSDLLAAIRRGIQLRKVQEQREQEAKREPVGNDVATILSRRIAVEYSESDDDSELDENEWSD</sequence>
<comment type="subcellular location">
    <subcellularLocation>
        <location evidence="1 7">Cytoplasm</location>
        <location evidence="1 7">Cytoskeleton</location>
    </subcellularLocation>
</comment>
<comment type="subunit">
    <text evidence="7">Binds actin and the Arp2/3 complex.</text>
</comment>
<dbReference type="InterPro" id="IPR003124">
    <property type="entry name" value="WH2_dom"/>
</dbReference>
<evidence type="ECO:0000313" key="10">
    <source>
        <dbReference type="Ensembl" id="ENSKMAP00000016994.1"/>
    </source>
</evidence>
<name>A0A3Q3AZG9_KRYMA</name>
<evidence type="ECO:0000256" key="4">
    <source>
        <dbReference type="ARBA" id="ARBA00022553"/>
    </source>
</evidence>
<evidence type="ECO:0000256" key="1">
    <source>
        <dbReference type="ARBA" id="ARBA00004245"/>
    </source>
</evidence>
<evidence type="ECO:0000256" key="2">
    <source>
        <dbReference type="ARBA" id="ARBA00006993"/>
    </source>
</evidence>
<feature type="compositionally biased region" description="Pro residues" evidence="8">
    <location>
        <begin position="340"/>
        <end position="372"/>
    </location>
</feature>
<dbReference type="GO" id="GO:0071933">
    <property type="term" value="F:Arp2/3 complex binding"/>
    <property type="evidence" value="ECO:0007669"/>
    <property type="project" value="TreeGrafter"/>
</dbReference>
<dbReference type="PANTHER" id="PTHR12902">
    <property type="entry name" value="WASP-1"/>
    <property type="match status" value="1"/>
</dbReference>
<dbReference type="CDD" id="cd22073">
    <property type="entry name" value="WH2_WAVE-3"/>
    <property type="match status" value="1"/>
</dbReference>
<evidence type="ECO:0000256" key="3">
    <source>
        <dbReference type="ARBA" id="ARBA00022490"/>
    </source>
</evidence>
<feature type="region of interest" description="Disordered" evidence="8">
    <location>
        <begin position="292"/>
        <end position="402"/>
    </location>
</feature>
<keyword evidence="6 7" id="KW-0206">Cytoskeleton</keyword>
<protein>
    <recommendedName>
        <fullName evidence="7">Wiskott-Aldrich syndrome protein family member</fullName>
        <shortName evidence="7">WASP family protein member</shortName>
    </recommendedName>
</protein>
<comment type="function">
    <text evidence="7">Downstream effector molecule involved in the transmission of signals from tyrosine kinase receptors and small GTPases to the actin cytoskeleton. Promotes formation of actin filaments. Part of the WAVE complex that regulates lamellipodia formation. The WAVE complex regulates actin filament reorganization via its interaction with the Arp2/3 complex.</text>
</comment>
<dbReference type="GO" id="GO:0005856">
    <property type="term" value="C:cytoskeleton"/>
    <property type="evidence" value="ECO:0007669"/>
    <property type="project" value="UniProtKB-SubCell"/>
</dbReference>
<dbReference type="FunFam" id="1.20.5.340:FF:000012">
    <property type="entry name" value="Wiskott-Aldrich syndrome protein family member 1"/>
    <property type="match status" value="1"/>
</dbReference>
<feature type="domain" description="WH2" evidence="9">
    <location>
        <begin position="412"/>
        <end position="429"/>
    </location>
</feature>
<accession>A0A3Q3AZG9</accession>
<dbReference type="GO" id="GO:0003779">
    <property type="term" value="F:actin binding"/>
    <property type="evidence" value="ECO:0007669"/>
    <property type="project" value="UniProtKB-UniRule"/>
</dbReference>
<dbReference type="PROSITE" id="PS51082">
    <property type="entry name" value="WH2"/>
    <property type="match status" value="1"/>
</dbReference>
<dbReference type="GO" id="GO:0034237">
    <property type="term" value="F:protein kinase A regulatory subunit binding"/>
    <property type="evidence" value="ECO:0007669"/>
    <property type="project" value="TreeGrafter"/>
</dbReference>
<feature type="compositionally biased region" description="Pro residues" evidence="8">
    <location>
        <begin position="294"/>
        <end position="306"/>
    </location>
</feature>
<evidence type="ECO:0000256" key="7">
    <source>
        <dbReference type="RuleBase" id="RU367034"/>
    </source>
</evidence>
<keyword evidence="3 7" id="KW-0963">Cytoplasm</keyword>
<dbReference type="Gene3D" id="1.20.5.340">
    <property type="match status" value="1"/>
</dbReference>
<proteinExistence type="inferred from homology"/>
<evidence type="ECO:0000259" key="9">
    <source>
        <dbReference type="PROSITE" id="PS51082"/>
    </source>
</evidence>
<keyword evidence="4" id="KW-0597">Phosphoprotein</keyword>